<sequence>MKYLVYLLFLYSISVNAQEITYKPGTNTKLMSMRFAIVDTVNNHIFKQHPEVTQISTPSACSNPPIIWVRDSPKDISFYDMTFKGDSLDIKNKYGEIHFTAPKVSLYGLLGKQKFDFRTHWTVGQTIYKDSIVYLIDYSTGERSDVAGNGTAARFLGRYEDLGKQIADKLRESNVSHLADSVLVLQGRIEKGGNKPLEDLKLIVGQRSVFSDIALQIFGERKNTWHPATFFSGMTGVSIIKFYIKLEPSGTVSIMPSKYMDAVFQ</sequence>
<protein>
    <submittedName>
        <fullName evidence="2">Uncharacterized protein</fullName>
    </submittedName>
</protein>
<name>A0A4U9VY22_9SPHI</name>
<dbReference type="EMBL" id="LR590484">
    <property type="protein sequence ID" value="VTR48661.1"/>
    <property type="molecule type" value="Genomic_DNA"/>
</dbReference>
<evidence type="ECO:0000256" key="1">
    <source>
        <dbReference type="SAM" id="SignalP"/>
    </source>
</evidence>
<feature type="chain" id="PRO_5020720580" evidence="1">
    <location>
        <begin position="18"/>
        <end position="265"/>
    </location>
</feature>
<dbReference type="KEGG" id="stha:NCTC11429_03737"/>
<feature type="signal peptide" evidence="1">
    <location>
        <begin position="1"/>
        <end position="17"/>
    </location>
</feature>
<reference evidence="2 3" key="1">
    <citation type="submission" date="2019-05" db="EMBL/GenBank/DDBJ databases">
        <authorList>
            <consortium name="Pathogen Informatics"/>
        </authorList>
    </citation>
    <scope>NUCLEOTIDE SEQUENCE [LARGE SCALE GENOMIC DNA]</scope>
    <source>
        <strain evidence="2 3">NCTC11429</strain>
    </source>
</reference>
<dbReference type="Proteomes" id="UP000308196">
    <property type="component" value="Chromosome"/>
</dbReference>
<organism evidence="2 3">
    <name type="scientific">Sphingobacterium thalpophilum</name>
    <dbReference type="NCBI Taxonomy" id="259"/>
    <lineage>
        <taxon>Bacteria</taxon>
        <taxon>Pseudomonadati</taxon>
        <taxon>Bacteroidota</taxon>
        <taxon>Sphingobacteriia</taxon>
        <taxon>Sphingobacteriales</taxon>
        <taxon>Sphingobacteriaceae</taxon>
        <taxon>Sphingobacterium</taxon>
    </lineage>
</organism>
<dbReference type="GeneID" id="78464387"/>
<evidence type="ECO:0000313" key="3">
    <source>
        <dbReference type="Proteomes" id="UP000308196"/>
    </source>
</evidence>
<evidence type="ECO:0000313" key="2">
    <source>
        <dbReference type="EMBL" id="VTR48661.1"/>
    </source>
</evidence>
<proteinExistence type="predicted"/>
<keyword evidence="1" id="KW-0732">Signal</keyword>
<dbReference type="RefSeq" id="WP_138096918.1">
    <property type="nucleotide sequence ID" value="NZ_LR590484.1"/>
</dbReference>
<gene>
    <name evidence="2" type="ORF">NCTC11429_03737</name>
</gene>
<accession>A0A4U9VY22</accession>
<dbReference type="AlphaFoldDB" id="A0A4U9VY22"/>
<dbReference type="STRING" id="1123265.GCA_000686625_04657"/>